<organism evidence="1 2">
    <name type="scientific">Temnothorax longispinosus</name>
    <dbReference type="NCBI Taxonomy" id="300112"/>
    <lineage>
        <taxon>Eukaryota</taxon>
        <taxon>Metazoa</taxon>
        <taxon>Ecdysozoa</taxon>
        <taxon>Arthropoda</taxon>
        <taxon>Hexapoda</taxon>
        <taxon>Insecta</taxon>
        <taxon>Pterygota</taxon>
        <taxon>Neoptera</taxon>
        <taxon>Endopterygota</taxon>
        <taxon>Hymenoptera</taxon>
        <taxon>Apocrita</taxon>
        <taxon>Aculeata</taxon>
        <taxon>Formicoidea</taxon>
        <taxon>Formicidae</taxon>
        <taxon>Myrmicinae</taxon>
        <taxon>Temnothorax</taxon>
    </lineage>
</organism>
<evidence type="ECO:0000313" key="2">
    <source>
        <dbReference type="Proteomes" id="UP000310200"/>
    </source>
</evidence>
<dbReference type="Proteomes" id="UP000310200">
    <property type="component" value="Unassembled WGS sequence"/>
</dbReference>
<name>A0A4S2JMW5_9HYME</name>
<gene>
    <name evidence="1" type="ORF">DBV15_04673</name>
</gene>
<dbReference type="AlphaFoldDB" id="A0A4S2JMW5"/>
<protein>
    <submittedName>
        <fullName evidence="1">Uncharacterized protein</fullName>
    </submittedName>
</protein>
<sequence>MITPPLYLAWERELEIGVPTQNGPHGTKELHRSLRAKGTGFIASRAVILHHVTSKKRKDVYNVANNSEVRLHKHATGLRRPCSNLHPVSLNDMLRRKR</sequence>
<comment type="caution">
    <text evidence="1">The sequence shown here is derived from an EMBL/GenBank/DDBJ whole genome shotgun (WGS) entry which is preliminary data.</text>
</comment>
<dbReference type="EMBL" id="QBLH01003535">
    <property type="protein sequence ID" value="TGZ37531.1"/>
    <property type="molecule type" value="Genomic_DNA"/>
</dbReference>
<accession>A0A4S2JMW5</accession>
<proteinExistence type="predicted"/>
<feature type="non-terminal residue" evidence="1">
    <location>
        <position position="98"/>
    </location>
</feature>
<reference evidence="1 2" key="1">
    <citation type="journal article" date="2019" name="Philos. Trans. R. Soc. Lond., B, Biol. Sci.">
        <title>Ant behaviour and brain gene expression of defending hosts depend on the ecological success of the intruding social parasite.</title>
        <authorList>
            <person name="Kaur R."/>
            <person name="Stoldt M."/>
            <person name="Jongepier E."/>
            <person name="Feldmeyer B."/>
            <person name="Menzel F."/>
            <person name="Bornberg-Bauer E."/>
            <person name="Foitzik S."/>
        </authorList>
    </citation>
    <scope>NUCLEOTIDE SEQUENCE [LARGE SCALE GENOMIC DNA]</scope>
    <source>
        <tissue evidence="1">Whole body</tissue>
    </source>
</reference>
<evidence type="ECO:0000313" key="1">
    <source>
        <dbReference type="EMBL" id="TGZ37531.1"/>
    </source>
</evidence>
<keyword evidence="2" id="KW-1185">Reference proteome</keyword>